<dbReference type="Pfam" id="PF01724">
    <property type="entry name" value="DUF29"/>
    <property type="match status" value="1"/>
</dbReference>
<evidence type="ECO:0000313" key="2">
    <source>
        <dbReference type="EMBL" id="MEY6434155.1"/>
    </source>
</evidence>
<dbReference type="Proteomes" id="UP001564408">
    <property type="component" value="Unassembled WGS sequence"/>
</dbReference>
<feature type="region of interest" description="Disordered" evidence="1">
    <location>
        <begin position="1"/>
        <end position="31"/>
    </location>
</feature>
<gene>
    <name evidence="2" type="ORF">ABC977_17280</name>
</gene>
<sequence>MCSPRSQPAQPDHPQRLCDPLSDSTAFNDNPSLASKLDEAIEQAYRLAVIETERETGLPETTFPVNCPFAFSQMMDDAFWPDGD</sequence>
<name>A0ABV4BNU5_9GAMM</name>
<reference evidence="2 3" key="1">
    <citation type="submission" date="2024-05" db="EMBL/GenBank/DDBJ databases">
        <title>Genome Sequence and Characterization of the New Strain Purple Sulfur Bacterium of Genus Thioalkalicoccus.</title>
        <authorList>
            <person name="Bryantseva I.A."/>
            <person name="Kyndt J.A."/>
            <person name="Imhoff J.F."/>
        </authorList>
    </citation>
    <scope>NUCLEOTIDE SEQUENCE [LARGE SCALE GENOMIC DNA]</scope>
    <source>
        <strain evidence="2 3">Um2</strain>
    </source>
</reference>
<evidence type="ECO:0000313" key="3">
    <source>
        <dbReference type="Proteomes" id="UP001564408"/>
    </source>
</evidence>
<comment type="caution">
    <text evidence="2">The sequence shown here is derived from an EMBL/GenBank/DDBJ whole genome shotgun (WGS) entry which is preliminary data.</text>
</comment>
<keyword evidence="3" id="KW-1185">Reference proteome</keyword>
<accession>A0ABV4BNU5</accession>
<dbReference type="EMBL" id="JBDKXB010000045">
    <property type="protein sequence ID" value="MEY6434155.1"/>
    <property type="molecule type" value="Genomic_DNA"/>
</dbReference>
<protein>
    <submittedName>
        <fullName evidence="2">DUF29 family protein</fullName>
    </submittedName>
</protein>
<organism evidence="2 3">
    <name type="scientific">Thioalkalicoccus limnaeus</name>
    <dbReference type="NCBI Taxonomy" id="120681"/>
    <lineage>
        <taxon>Bacteria</taxon>
        <taxon>Pseudomonadati</taxon>
        <taxon>Pseudomonadota</taxon>
        <taxon>Gammaproteobacteria</taxon>
        <taxon>Chromatiales</taxon>
        <taxon>Chromatiaceae</taxon>
        <taxon>Thioalkalicoccus</taxon>
    </lineage>
</organism>
<proteinExistence type="predicted"/>
<dbReference type="RefSeq" id="WP_369668539.1">
    <property type="nucleotide sequence ID" value="NZ_JBDKXB010000045.1"/>
</dbReference>
<dbReference type="Gene3D" id="1.20.1220.20">
    <property type="entry name" value="Uncharcterised protein PF01724"/>
    <property type="match status" value="1"/>
</dbReference>
<feature type="compositionally biased region" description="Polar residues" evidence="1">
    <location>
        <begin position="22"/>
        <end position="31"/>
    </location>
</feature>
<evidence type="ECO:0000256" key="1">
    <source>
        <dbReference type="SAM" id="MobiDB-lite"/>
    </source>
</evidence>